<reference evidence="2 3" key="1">
    <citation type="submission" date="2018-01" db="EMBL/GenBank/DDBJ databases">
        <authorList>
            <person name="Paulsen S."/>
            <person name="Gram L.K."/>
        </authorList>
    </citation>
    <scope>NUCLEOTIDE SEQUENCE [LARGE SCALE GENOMIC DNA]</scope>
    <source>
        <strain evidence="2 3">S2599</strain>
    </source>
</reference>
<evidence type="ECO:0000313" key="3">
    <source>
        <dbReference type="Proteomes" id="UP000306719"/>
    </source>
</evidence>
<dbReference type="Pfam" id="PF00704">
    <property type="entry name" value="Glyco_hydro_18"/>
    <property type="match status" value="1"/>
</dbReference>
<dbReference type="AlphaFoldDB" id="A0A5S3X5I1"/>
<organism evidence="2 3">
    <name type="scientific">Pseudoalteromonas rubra</name>
    <dbReference type="NCBI Taxonomy" id="43658"/>
    <lineage>
        <taxon>Bacteria</taxon>
        <taxon>Pseudomonadati</taxon>
        <taxon>Pseudomonadota</taxon>
        <taxon>Gammaproteobacteria</taxon>
        <taxon>Alteromonadales</taxon>
        <taxon>Pseudoalteromonadaceae</taxon>
        <taxon>Pseudoalteromonas</taxon>
    </lineage>
</organism>
<name>A0A5S3X5I1_9GAMM</name>
<dbReference type="InterPro" id="IPR001223">
    <property type="entry name" value="Glyco_hydro18_cat"/>
</dbReference>
<reference evidence="3" key="2">
    <citation type="submission" date="2019-06" db="EMBL/GenBank/DDBJ databases">
        <title>Co-occurence of chitin degradation, pigmentation and bioactivity in marine Pseudoalteromonas.</title>
        <authorList>
            <person name="Sonnenschein E.C."/>
            <person name="Bech P.K."/>
        </authorList>
    </citation>
    <scope>NUCLEOTIDE SEQUENCE [LARGE SCALE GENOMIC DNA]</scope>
    <source>
        <strain evidence="3">S2599</strain>
    </source>
</reference>
<gene>
    <name evidence="2" type="ORF">CWB98_03890</name>
</gene>
<proteinExistence type="predicted"/>
<feature type="domain" description="GH18" evidence="1">
    <location>
        <begin position="40"/>
        <end position="161"/>
    </location>
</feature>
<dbReference type="SUPFAM" id="SSF51445">
    <property type="entry name" value="(Trans)glycosidases"/>
    <property type="match status" value="1"/>
</dbReference>
<accession>A0A5S3X5I1</accession>
<dbReference type="GO" id="GO:0005975">
    <property type="term" value="P:carbohydrate metabolic process"/>
    <property type="evidence" value="ECO:0007669"/>
    <property type="project" value="InterPro"/>
</dbReference>
<evidence type="ECO:0000259" key="1">
    <source>
        <dbReference type="Pfam" id="PF00704"/>
    </source>
</evidence>
<sequence length="238" mass="25965">MAFEHKKCSGVSQKAIYITGAQVRPDGLDGAKLTAIGGVQAFQAHLDTTRKNYPETKLLLSLSPDDSGLRCLSQDINGRQVFCQSVVDFLQQYQLDGLNLDGAFYQAQLETQAISGSAHFQNIVAISPHDFDALFLGLKYQFDQAAKHNGQTYLLTQISNSTGPLLNHSYPGELAPSSNMTGEMLASTERSSDLTCLSDEEAASLSGGSAVNGLRGIVKYHDTPLTSEQERDYFRYSR</sequence>
<evidence type="ECO:0000313" key="2">
    <source>
        <dbReference type="EMBL" id="TMP39087.1"/>
    </source>
</evidence>
<dbReference type="EMBL" id="PNCJ01000006">
    <property type="protein sequence ID" value="TMP39087.1"/>
    <property type="molecule type" value="Genomic_DNA"/>
</dbReference>
<dbReference type="RefSeq" id="WP_138543657.1">
    <property type="nucleotide sequence ID" value="NZ_PNCJ01000006.1"/>
</dbReference>
<comment type="caution">
    <text evidence="2">The sequence shown here is derived from an EMBL/GenBank/DDBJ whole genome shotgun (WGS) entry which is preliminary data.</text>
</comment>
<protein>
    <recommendedName>
        <fullName evidence="1">GH18 domain-containing protein</fullName>
    </recommendedName>
</protein>
<dbReference type="InterPro" id="IPR017853">
    <property type="entry name" value="GH"/>
</dbReference>
<dbReference type="Gene3D" id="3.20.20.80">
    <property type="entry name" value="Glycosidases"/>
    <property type="match status" value="1"/>
</dbReference>
<dbReference type="OrthoDB" id="6288062at2"/>
<dbReference type="Proteomes" id="UP000306719">
    <property type="component" value="Unassembled WGS sequence"/>
</dbReference>